<sequence length="44" mass="4954">MITLWKTLTKLSKSDKRENGTAVNISFVEAETFELIQEKGEAPV</sequence>
<evidence type="ECO:0000313" key="1">
    <source>
        <dbReference type="EMBL" id="GEQ50023.1"/>
    </source>
</evidence>
<evidence type="ECO:0000313" key="4">
    <source>
        <dbReference type="Proteomes" id="UP000886607"/>
    </source>
</evidence>
<evidence type="ECO:0000313" key="2">
    <source>
        <dbReference type="EMBL" id="GEQ55029.1"/>
    </source>
</evidence>
<dbReference type="Proteomes" id="UP000886597">
    <property type="component" value="Unassembled WGS sequence"/>
</dbReference>
<proteinExistence type="predicted"/>
<protein>
    <submittedName>
        <fullName evidence="2">Uncharacterized protein</fullName>
    </submittedName>
</protein>
<dbReference type="AlphaFoldDB" id="A0AAN4UCQ0"/>
<reference evidence="2" key="2">
    <citation type="journal article" date="2020" name="Int. Dairy J.">
        <title>Lactic acid bacterial diversity in Brie cheese focusing on salt concentration and pH of isolation medium and characterisation of halophilic and alkaliphilic lactic acid bacterial isolates.</title>
        <authorList>
            <person name="Unno R."/>
            <person name="Matsutani M."/>
            <person name="Suzuki T."/>
            <person name="Kodama K."/>
            <person name="Matsushita H."/>
            <person name="Yamasato K."/>
            <person name="Koizumi Y."/>
            <person name="Ishikawa M."/>
        </authorList>
    </citation>
    <scope>NUCLEOTIDE SEQUENCE</scope>
    <source>
        <strain evidence="2">7C1</strain>
        <strain evidence="1">8C4</strain>
    </source>
</reference>
<accession>A0AAN4UCQ0</accession>
<evidence type="ECO:0000313" key="3">
    <source>
        <dbReference type="Proteomes" id="UP000886597"/>
    </source>
</evidence>
<reference evidence="2" key="1">
    <citation type="submission" date="2019-08" db="EMBL/GenBank/DDBJ databases">
        <authorList>
            <person name="Ishikawa M."/>
            <person name="Suzuki T."/>
            <person name="Matsutani M."/>
        </authorList>
    </citation>
    <scope>NUCLEOTIDE SEQUENCE</scope>
    <source>
        <strain evidence="2">7C1</strain>
        <strain evidence="1">8C4</strain>
    </source>
</reference>
<dbReference type="EMBL" id="BKBO01000032">
    <property type="protein sequence ID" value="GEQ50023.1"/>
    <property type="molecule type" value="Genomic_DNA"/>
</dbReference>
<name>A0AAN4UCQ0_9ENTE</name>
<dbReference type="EMBL" id="BKBQ01000031">
    <property type="protein sequence ID" value="GEQ55029.1"/>
    <property type="molecule type" value="Genomic_DNA"/>
</dbReference>
<comment type="caution">
    <text evidence="2">The sequence shown here is derived from an EMBL/GenBank/DDBJ whole genome shotgun (WGS) entry which is preliminary data.</text>
</comment>
<organism evidence="2 3">
    <name type="scientific">Tetragenococcus koreensis</name>
    <dbReference type="NCBI Taxonomy" id="290335"/>
    <lineage>
        <taxon>Bacteria</taxon>
        <taxon>Bacillati</taxon>
        <taxon>Bacillota</taxon>
        <taxon>Bacilli</taxon>
        <taxon>Lactobacillales</taxon>
        <taxon>Enterococcaceae</taxon>
        <taxon>Tetragenococcus</taxon>
    </lineage>
</organism>
<dbReference type="Proteomes" id="UP000886607">
    <property type="component" value="Unassembled WGS sequence"/>
</dbReference>
<keyword evidence="4" id="KW-1185">Reference proteome</keyword>
<gene>
    <name evidence="1" type="ORF">TK11N_18750</name>
    <name evidence="2" type="ORF">TK2N_18730</name>
</gene>